<proteinExistence type="predicted"/>
<dbReference type="EMBL" id="FNOT01000012">
    <property type="protein sequence ID" value="SDY83270.1"/>
    <property type="molecule type" value="Genomic_DNA"/>
</dbReference>
<dbReference type="Proteomes" id="UP000198921">
    <property type="component" value="Unassembled WGS sequence"/>
</dbReference>
<dbReference type="AlphaFoldDB" id="A0A1H3N3J5"/>
<gene>
    <name evidence="1" type="ORF">SAMN05660209_03835</name>
</gene>
<reference evidence="2" key="1">
    <citation type="submission" date="2016-10" db="EMBL/GenBank/DDBJ databases">
        <authorList>
            <person name="Varghese N."/>
            <person name="Submissions S."/>
        </authorList>
    </citation>
    <scope>NUCLEOTIDE SEQUENCE [LARGE SCALE GENOMIC DNA]</scope>
    <source>
        <strain evidence="2">DSM 45422</strain>
    </source>
</reference>
<evidence type="ECO:0000313" key="2">
    <source>
        <dbReference type="Proteomes" id="UP000198921"/>
    </source>
</evidence>
<accession>A0A1H3N3J5</accession>
<organism evidence="1 2">
    <name type="scientific">Geodermatophilus africanus</name>
    <dbReference type="NCBI Taxonomy" id="1137993"/>
    <lineage>
        <taxon>Bacteria</taxon>
        <taxon>Bacillati</taxon>
        <taxon>Actinomycetota</taxon>
        <taxon>Actinomycetes</taxon>
        <taxon>Geodermatophilales</taxon>
        <taxon>Geodermatophilaceae</taxon>
        <taxon>Geodermatophilus</taxon>
    </lineage>
</organism>
<name>A0A1H3N3J5_9ACTN</name>
<keyword evidence="2" id="KW-1185">Reference proteome</keyword>
<protein>
    <submittedName>
        <fullName evidence="1">Uncharacterized protein</fullName>
    </submittedName>
</protein>
<sequence length="112" mass="11743">MDSSPTARIGLVLHPRRTPASAVARIATWTATHGVELVASADDVARADAAGVTAVPPEVLAGTCDGGRTRLPRATRRLAAGPCRRPALEALAAGRAHRIPPLRSARRWPGSW</sequence>
<evidence type="ECO:0000313" key="1">
    <source>
        <dbReference type="EMBL" id="SDY83270.1"/>
    </source>
</evidence>
<dbReference type="STRING" id="1137993.SAMN05660209_03835"/>